<evidence type="ECO:0000313" key="1">
    <source>
        <dbReference type="EMBL" id="NYI45975.1"/>
    </source>
</evidence>
<proteinExistence type="predicted"/>
<organism evidence="1 2">
    <name type="scientific">Nocardioides aromaticivorans</name>
    <dbReference type="NCBI Taxonomy" id="200618"/>
    <lineage>
        <taxon>Bacteria</taxon>
        <taxon>Bacillati</taxon>
        <taxon>Actinomycetota</taxon>
        <taxon>Actinomycetes</taxon>
        <taxon>Propionibacteriales</taxon>
        <taxon>Nocardioidaceae</taxon>
        <taxon>Nocardioides</taxon>
    </lineage>
</organism>
<dbReference type="AlphaFoldDB" id="A0A7Z0CPJ0"/>
<dbReference type="RefSeq" id="WP_179649728.1">
    <property type="nucleotide sequence ID" value="NZ_JACBZM010000001.1"/>
</dbReference>
<dbReference type="EMBL" id="JACBZM010000001">
    <property type="protein sequence ID" value="NYI45975.1"/>
    <property type="molecule type" value="Genomic_DNA"/>
</dbReference>
<reference evidence="1 2" key="1">
    <citation type="submission" date="2020-07" db="EMBL/GenBank/DDBJ databases">
        <title>Sequencing the genomes of 1000 actinobacteria strains.</title>
        <authorList>
            <person name="Klenk H.-P."/>
        </authorList>
    </citation>
    <scope>NUCLEOTIDE SEQUENCE [LARGE SCALE GENOMIC DNA]</scope>
    <source>
        <strain evidence="1 2">DSM 15131</strain>
    </source>
</reference>
<dbReference type="Proteomes" id="UP000562045">
    <property type="component" value="Unassembled WGS sequence"/>
</dbReference>
<name>A0A7Z0CPJ0_9ACTN</name>
<evidence type="ECO:0000313" key="2">
    <source>
        <dbReference type="Proteomes" id="UP000562045"/>
    </source>
</evidence>
<accession>A0A7Z0CPJ0</accession>
<gene>
    <name evidence="1" type="ORF">BJ993_003055</name>
</gene>
<protein>
    <submittedName>
        <fullName evidence="1">Uncharacterized protein</fullName>
    </submittedName>
</protein>
<comment type="caution">
    <text evidence="1">The sequence shown here is derived from an EMBL/GenBank/DDBJ whole genome shotgun (WGS) entry which is preliminary data.</text>
</comment>
<sequence length="79" mass="8761">MYRVQYIIPTSDDQQYGEDNGVGNSWVHNTTVWGRPDYGAAFVHALWPGVEVTCVVSVGGRVVERRTIVGPYGAMWCQG</sequence>